<reference evidence="1 2" key="1">
    <citation type="submission" date="2014-04" db="EMBL/GenBank/DDBJ databases">
        <authorList>
            <consortium name="DOE Joint Genome Institute"/>
            <person name="Kuo A."/>
            <person name="Ruytinx J."/>
            <person name="Rineau F."/>
            <person name="Colpaert J."/>
            <person name="Kohler A."/>
            <person name="Nagy L.G."/>
            <person name="Floudas D."/>
            <person name="Copeland A."/>
            <person name="Barry K.W."/>
            <person name="Cichocki N."/>
            <person name="Veneault-Fourrey C."/>
            <person name="LaButti K."/>
            <person name="Lindquist E.A."/>
            <person name="Lipzen A."/>
            <person name="Lundell T."/>
            <person name="Morin E."/>
            <person name="Murat C."/>
            <person name="Sun H."/>
            <person name="Tunlid A."/>
            <person name="Henrissat B."/>
            <person name="Grigoriev I.V."/>
            <person name="Hibbett D.S."/>
            <person name="Martin F."/>
            <person name="Nordberg H.P."/>
            <person name="Cantor M.N."/>
            <person name="Hua S.X."/>
        </authorList>
    </citation>
    <scope>NUCLEOTIDE SEQUENCE [LARGE SCALE GENOMIC DNA]</scope>
    <source>
        <strain evidence="1 2">UH-Slu-Lm8-n1</strain>
    </source>
</reference>
<sequence>MILIGHSPLQFRPTQQRPPYIVLPRSGNQTRAIKLVLAPWTDIMEEIDLSARAKMIRHLHSE</sequence>
<dbReference type="AlphaFoldDB" id="A0A0D0AC85"/>
<gene>
    <name evidence="1" type="ORF">CY34DRAFT_808382</name>
</gene>
<evidence type="ECO:0000313" key="2">
    <source>
        <dbReference type="Proteomes" id="UP000054485"/>
    </source>
</evidence>
<dbReference type="Proteomes" id="UP000054485">
    <property type="component" value="Unassembled WGS sequence"/>
</dbReference>
<protein>
    <submittedName>
        <fullName evidence="1">Uncharacterized protein</fullName>
    </submittedName>
</protein>
<evidence type="ECO:0000313" key="1">
    <source>
        <dbReference type="EMBL" id="KIK39351.1"/>
    </source>
</evidence>
<dbReference type="InParanoid" id="A0A0D0AC85"/>
<keyword evidence="2" id="KW-1185">Reference proteome</keyword>
<accession>A0A0D0AC85</accession>
<organism evidence="1 2">
    <name type="scientific">Suillus luteus UH-Slu-Lm8-n1</name>
    <dbReference type="NCBI Taxonomy" id="930992"/>
    <lineage>
        <taxon>Eukaryota</taxon>
        <taxon>Fungi</taxon>
        <taxon>Dikarya</taxon>
        <taxon>Basidiomycota</taxon>
        <taxon>Agaricomycotina</taxon>
        <taxon>Agaricomycetes</taxon>
        <taxon>Agaricomycetidae</taxon>
        <taxon>Boletales</taxon>
        <taxon>Suillineae</taxon>
        <taxon>Suillaceae</taxon>
        <taxon>Suillus</taxon>
    </lineage>
</organism>
<proteinExistence type="predicted"/>
<dbReference type="EMBL" id="KN835346">
    <property type="protein sequence ID" value="KIK39351.1"/>
    <property type="molecule type" value="Genomic_DNA"/>
</dbReference>
<name>A0A0D0AC85_9AGAM</name>
<reference evidence="2" key="2">
    <citation type="submission" date="2015-01" db="EMBL/GenBank/DDBJ databases">
        <title>Evolutionary Origins and Diversification of the Mycorrhizal Mutualists.</title>
        <authorList>
            <consortium name="DOE Joint Genome Institute"/>
            <consortium name="Mycorrhizal Genomics Consortium"/>
            <person name="Kohler A."/>
            <person name="Kuo A."/>
            <person name="Nagy L.G."/>
            <person name="Floudas D."/>
            <person name="Copeland A."/>
            <person name="Barry K.W."/>
            <person name="Cichocki N."/>
            <person name="Veneault-Fourrey C."/>
            <person name="LaButti K."/>
            <person name="Lindquist E.A."/>
            <person name="Lipzen A."/>
            <person name="Lundell T."/>
            <person name="Morin E."/>
            <person name="Murat C."/>
            <person name="Riley R."/>
            <person name="Ohm R."/>
            <person name="Sun H."/>
            <person name="Tunlid A."/>
            <person name="Henrissat B."/>
            <person name="Grigoriev I.V."/>
            <person name="Hibbett D.S."/>
            <person name="Martin F."/>
        </authorList>
    </citation>
    <scope>NUCLEOTIDE SEQUENCE [LARGE SCALE GENOMIC DNA]</scope>
    <source>
        <strain evidence="2">UH-Slu-Lm8-n1</strain>
    </source>
</reference>
<dbReference type="HOGENOM" id="CLU_2905667_0_0_1"/>